<evidence type="ECO:0000256" key="1">
    <source>
        <dbReference type="ARBA" id="ARBA00007626"/>
    </source>
</evidence>
<dbReference type="PANTHER" id="PTHR46128:SF353">
    <property type="entry name" value="GENOME ASSEMBLY, CHROMOSOME: II"/>
    <property type="match status" value="1"/>
</dbReference>
<feature type="repeat" description="PPR" evidence="4">
    <location>
        <begin position="581"/>
        <end position="611"/>
    </location>
</feature>
<dbReference type="Pfam" id="PF01535">
    <property type="entry name" value="PPR"/>
    <property type="match status" value="3"/>
</dbReference>
<dbReference type="InterPro" id="IPR002885">
    <property type="entry name" value="PPR_rpt"/>
</dbReference>
<feature type="compositionally biased region" description="Acidic residues" evidence="5">
    <location>
        <begin position="133"/>
        <end position="143"/>
    </location>
</feature>
<accession>A0AAV8ESL7</accession>
<feature type="repeat" description="PPR" evidence="4">
    <location>
        <begin position="336"/>
        <end position="370"/>
    </location>
</feature>
<dbReference type="InterPro" id="IPR050872">
    <property type="entry name" value="PPR_P_subfamily"/>
</dbReference>
<feature type="region of interest" description="Disordered" evidence="5">
    <location>
        <begin position="116"/>
        <end position="147"/>
    </location>
</feature>
<evidence type="ECO:0000313" key="6">
    <source>
        <dbReference type="EMBL" id="KAJ4781538.1"/>
    </source>
</evidence>
<dbReference type="Gene3D" id="1.25.40.10">
    <property type="entry name" value="Tetratricopeptide repeat domain"/>
    <property type="match status" value="4"/>
</dbReference>
<name>A0AAV8ESL7_9POAL</name>
<keyword evidence="3" id="KW-0809">Transit peptide</keyword>
<dbReference type="AlphaFoldDB" id="A0AAV8ESL7"/>
<evidence type="ECO:0000256" key="2">
    <source>
        <dbReference type="ARBA" id="ARBA00022737"/>
    </source>
</evidence>
<reference evidence="6" key="1">
    <citation type="submission" date="2022-08" db="EMBL/GenBank/DDBJ databases">
        <authorList>
            <person name="Marques A."/>
        </authorList>
    </citation>
    <scope>NUCLEOTIDE SEQUENCE</scope>
    <source>
        <strain evidence="6">RhyPub2mFocal</strain>
        <tissue evidence="6">Leaves</tissue>
    </source>
</reference>
<evidence type="ECO:0000313" key="7">
    <source>
        <dbReference type="Proteomes" id="UP001140206"/>
    </source>
</evidence>
<feature type="repeat" description="PPR" evidence="4">
    <location>
        <begin position="511"/>
        <end position="545"/>
    </location>
</feature>
<dbReference type="Pfam" id="PF12854">
    <property type="entry name" value="PPR_1"/>
    <property type="match status" value="2"/>
</dbReference>
<evidence type="ECO:0000256" key="4">
    <source>
        <dbReference type="PROSITE-ProRule" id="PRU00708"/>
    </source>
</evidence>
<feature type="repeat" description="PPR" evidence="4">
    <location>
        <begin position="247"/>
        <end position="281"/>
    </location>
</feature>
<dbReference type="PANTHER" id="PTHR46128">
    <property type="entry name" value="MITOCHONDRIAL GROUP I INTRON SPLICING FACTOR CCM1"/>
    <property type="match status" value="1"/>
</dbReference>
<comment type="caution">
    <text evidence="6">The sequence shown here is derived from an EMBL/GenBank/DDBJ whole genome shotgun (WGS) entry which is preliminary data.</text>
</comment>
<protein>
    <submittedName>
        <fullName evidence="6">Pentatricopeptide repeat-containing protein</fullName>
    </submittedName>
</protein>
<dbReference type="InterPro" id="IPR011990">
    <property type="entry name" value="TPR-like_helical_dom_sf"/>
</dbReference>
<keyword evidence="2" id="KW-0677">Repeat</keyword>
<feature type="repeat" description="PPR" evidence="4">
    <location>
        <begin position="371"/>
        <end position="405"/>
    </location>
</feature>
<keyword evidence="7" id="KW-1185">Reference proteome</keyword>
<dbReference type="NCBIfam" id="TIGR00756">
    <property type="entry name" value="PPR"/>
    <property type="match status" value="8"/>
</dbReference>
<feature type="region of interest" description="Disordered" evidence="5">
    <location>
        <begin position="44"/>
        <end position="85"/>
    </location>
</feature>
<dbReference type="Pfam" id="PF13812">
    <property type="entry name" value="PPR_3"/>
    <property type="match status" value="1"/>
</dbReference>
<gene>
    <name evidence="6" type="ORF">LUZ62_065795</name>
</gene>
<organism evidence="6 7">
    <name type="scientific">Rhynchospora pubera</name>
    <dbReference type="NCBI Taxonomy" id="906938"/>
    <lineage>
        <taxon>Eukaryota</taxon>
        <taxon>Viridiplantae</taxon>
        <taxon>Streptophyta</taxon>
        <taxon>Embryophyta</taxon>
        <taxon>Tracheophyta</taxon>
        <taxon>Spermatophyta</taxon>
        <taxon>Magnoliopsida</taxon>
        <taxon>Liliopsida</taxon>
        <taxon>Poales</taxon>
        <taxon>Cyperaceae</taxon>
        <taxon>Cyperoideae</taxon>
        <taxon>Rhynchosporeae</taxon>
        <taxon>Rhynchospora</taxon>
    </lineage>
</organism>
<feature type="repeat" description="PPR" evidence="4">
    <location>
        <begin position="546"/>
        <end position="580"/>
    </location>
</feature>
<comment type="similarity">
    <text evidence="1">Belongs to the PPR family. P subfamily.</text>
</comment>
<dbReference type="EMBL" id="JAMFTS010000003">
    <property type="protein sequence ID" value="KAJ4781538.1"/>
    <property type="molecule type" value="Genomic_DNA"/>
</dbReference>
<dbReference type="Proteomes" id="UP001140206">
    <property type="component" value="Chromosome 3"/>
</dbReference>
<proteinExistence type="inferred from homology"/>
<dbReference type="Pfam" id="PF13041">
    <property type="entry name" value="PPR_2"/>
    <property type="match status" value="2"/>
</dbReference>
<evidence type="ECO:0000256" key="5">
    <source>
        <dbReference type="SAM" id="MobiDB-lite"/>
    </source>
</evidence>
<dbReference type="PROSITE" id="PS51375">
    <property type="entry name" value="PPR"/>
    <property type="match status" value="8"/>
</dbReference>
<sequence length="722" mass="82920">MRKTISQGFRSIQSSTNCNCRCNQLSNFELICSYSIYTNQTIFLSSPEPSRNSKHQRSYGDREGKPSVNPNPNEAIDPNLPPHFDRLTALNETHESDDEETDGGTDQFDALDLFDKNPVSTNSERNGEIDVPQQEDEDEEELEESGHPLVREACRLISLRHEWNPTLESQLRHLLRTCNPRQVRAVLRAQKDERVAVNFFYWADRQWRYRHAPEVFGEMLKLLSKTKLCESSRRIMRLMIRRGIRRNPKLFAYLMVSYSRAGKLRAAMRVLSLMQKDGIAPDITVCNTAIHVIVMAKRLEKALCFLDRMQRVAKHGHAEEALEFVREAERNGFRVDSVGYSAVIHAFCRNGLMNQAKEIMSKMLSNGHNPDVVTYTSIVNGFCRLGQIDEAKRMVKHMYKYWCKPNTVTYTSILHGLCRVCRSVEALEMLNKSEEEWWVPSGVSYSVVMHGLRREGKLKQACDLISEMLKKGFFPTTIEINLFIQALCKEGKAKEAKTFMQECLHKGCAINVVNFTTLIHGFCKEGDLEAALSLLDDMYLNNKHPDVYTYTIILDNLGKKGRFEDMTNIIKRMLQRGVTPSPVTYRTVIHRFCLNGKVEELVEILDRMLTKQDFRNSYNMVIEKLCRFGFVDKAYDILPMVLRTGSRNDVASCDLLIGAYLEKGSAMKAYKVACRVFNRNLVPNLEICAKVAKRLDLDGCEIEGRKLREKFVERGLVSPHKL</sequence>
<evidence type="ECO:0000256" key="3">
    <source>
        <dbReference type="ARBA" id="ARBA00022946"/>
    </source>
</evidence>
<feature type="repeat" description="PPR" evidence="4">
    <location>
        <begin position="406"/>
        <end position="440"/>
    </location>
</feature>
<feature type="repeat" description="PPR" evidence="4">
    <location>
        <begin position="441"/>
        <end position="475"/>
    </location>
</feature>